<evidence type="ECO:0000313" key="5">
    <source>
        <dbReference type="Proteomes" id="UP001328107"/>
    </source>
</evidence>
<dbReference type="PANTHER" id="PTHR11533">
    <property type="entry name" value="PROTEASE M1 ZINC METALLOPROTEASE"/>
    <property type="match status" value="1"/>
</dbReference>
<comment type="caution">
    <text evidence="4">The sequence shown here is derived from an EMBL/GenBank/DDBJ whole genome shotgun (WGS) entry which is preliminary data.</text>
</comment>
<keyword evidence="2" id="KW-0031">Aminopeptidase</keyword>
<evidence type="ECO:0000256" key="2">
    <source>
        <dbReference type="ARBA" id="ARBA00022438"/>
    </source>
</evidence>
<dbReference type="Gene3D" id="1.25.50.20">
    <property type="match status" value="1"/>
</dbReference>
<dbReference type="EMBL" id="BTRK01000006">
    <property type="protein sequence ID" value="GMR59167.1"/>
    <property type="molecule type" value="Genomic_DNA"/>
</dbReference>
<dbReference type="GO" id="GO:0006508">
    <property type="term" value="P:proteolysis"/>
    <property type="evidence" value="ECO:0007669"/>
    <property type="project" value="TreeGrafter"/>
</dbReference>
<proteinExistence type="inferred from homology"/>
<comment type="similarity">
    <text evidence="1">Belongs to the peptidase M1 family.</text>
</comment>
<organism evidence="4 5">
    <name type="scientific">Pristionchus mayeri</name>
    <dbReference type="NCBI Taxonomy" id="1317129"/>
    <lineage>
        <taxon>Eukaryota</taxon>
        <taxon>Metazoa</taxon>
        <taxon>Ecdysozoa</taxon>
        <taxon>Nematoda</taxon>
        <taxon>Chromadorea</taxon>
        <taxon>Rhabditida</taxon>
        <taxon>Rhabditina</taxon>
        <taxon>Diplogasteromorpha</taxon>
        <taxon>Diplogasteroidea</taxon>
        <taxon>Neodiplogasteridae</taxon>
        <taxon>Pristionchus</taxon>
    </lineage>
</organism>
<dbReference type="GO" id="GO:0016020">
    <property type="term" value="C:membrane"/>
    <property type="evidence" value="ECO:0007669"/>
    <property type="project" value="TreeGrafter"/>
</dbReference>
<evidence type="ECO:0000259" key="3">
    <source>
        <dbReference type="Pfam" id="PF11838"/>
    </source>
</evidence>
<sequence>MDDAFTFAERGDHSYEIPLLLVMAIVDEDVLTMKTFQAHLNLLQVRLSTFPQKYHLLQKYISRVLAPLFIDSKKLESSSRKDGQMKEVILNELCENEYKDCLQFGWSHFETVRNTHNATLTRRALSNLPRYVRTSIYMAGGKLGNQSDFDLLLRLFVIEEYGEEKERIFKGMVENNEKHNMYRLFDQLVEKIHLTGYELHNFLHSYLRRHAYKSNHYETYFAENRERFRSLKYPVEIQKALYISYAKASTVENLGKLENVTLEFYSSSNESWFRDEWSRQKSRIEMAFEWSHSFAPTIFTTLSSLVNDST</sequence>
<dbReference type="GO" id="GO:0042277">
    <property type="term" value="F:peptide binding"/>
    <property type="evidence" value="ECO:0007669"/>
    <property type="project" value="TreeGrafter"/>
</dbReference>
<keyword evidence="2" id="KW-0378">Hydrolase</keyword>
<evidence type="ECO:0000256" key="1">
    <source>
        <dbReference type="ARBA" id="ARBA00010136"/>
    </source>
</evidence>
<keyword evidence="5" id="KW-1185">Reference proteome</keyword>
<reference evidence="5" key="1">
    <citation type="submission" date="2022-10" db="EMBL/GenBank/DDBJ databases">
        <title>Genome assembly of Pristionchus species.</title>
        <authorList>
            <person name="Yoshida K."/>
            <person name="Sommer R.J."/>
        </authorList>
    </citation>
    <scope>NUCLEOTIDE SEQUENCE [LARGE SCALE GENOMIC DNA]</scope>
    <source>
        <strain evidence="5">RS5460</strain>
    </source>
</reference>
<name>A0AAN5DBI8_9BILA</name>
<gene>
    <name evidence="4" type="ORF">PMAYCL1PPCAC_29362</name>
</gene>
<dbReference type="GO" id="GO:0005615">
    <property type="term" value="C:extracellular space"/>
    <property type="evidence" value="ECO:0007669"/>
    <property type="project" value="TreeGrafter"/>
</dbReference>
<dbReference type="GO" id="GO:0008270">
    <property type="term" value="F:zinc ion binding"/>
    <property type="evidence" value="ECO:0007669"/>
    <property type="project" value="TreeGrafter"/>
</dbReference>
<dbReference type="AlphaFoldDB" id="A0AAN5DBI8"/>
<dbReference type="GO" id="GO:0070006">
    <property type="term" value="F:metalloaminopeptidase activity"/>
    <property type="evidence" value="ECO:0007669"/>
    <property type="project" value="TreeGrafter"/>
</dbReference>
<accession>A0AAN5DBI8</accession>
<protein>
    <recommendedName>
        <fullName evidence="3">ERAP1-like C-terminal domain-containing protein</fullName>
    </recommendedName>
</protein>
<dbReference type="PANTHER" id="PTHR11533:SF276">
    <property type="entry name" value="GLUTAMYL AMINOPEPTIDASE"/>
    <property type="match status" value="1"/>
</dbReference>
<dbReference type="GO" id="GO:0005737">
    <property type="term" value="C:cytoplasm"/>
    <property type="evidence" value="ECO:0007669"/>
    <property type="project" value="TreeGrafter"/>
</dbReference>
<dbReference type="GO" id="GO:0043171">
    <property type="term" value="P:peptide catabolic process"/>
    <property type="evidence" value="ECO:0007669"/>
    <property type="project" value="TreeGrafter"/>
</dbReference>
<dbReference type="Proteomes" id="UP001328107">
    <property type="component" value="Unassembled WGS sequence"/>
</dbReference>
<dbReference type="Pfam" id="PF11838">
    <property type="entry name" value="ERAP1_C"/>
    <property type="match status" value="1"/>
</dbReference>
<feature type="domain" description="ERAP1-like C-terminal" evidence="3">
    <location>
        <begin position="2"/>
        <end position="259"/>
    </location>
</feature>
<keyword evidence="2" id="KW-0645">Protease</keyword>
<evidence type="ECO:0000313" key="4">
    <source>
        <dbReference type="EMBL" id="GMR59167.1"/>
    </source>
</evidence>
<dbReference type="InterPro" id="IPR024571">
    <property type="entry name" value="ERAP1-like_C_dom"/>
</dbReference>
<dbReference type="InterPro" id="IPR050344">
    <property type="entry name" value="Peptidase_M1_aminopeptidases"/>
</dbReference>